<dbReference type="InterPro" id="IPR018490">
    <property type="entry name" value="cNMP-bd_dom_sf"/>
</dbReference>
<keyword evidence="3" id="KW-1185">Reference proteome</keyword>
<sequence length="187" mass="21455">MNTLESYFQQIGVSSLDQEIILSGVAPKAFQKGDYFLQEGQISPQIGFILKGVFQYFYNHDGDEITTYIALENNFVVSLGCFLKQIPAKENIRALTDTEVLVISKAQFDALRTQSAAFRQFYIELLEHEIVCIDESRFNLITLTAEERYLKLVAEEPQLLQKVPQQYLASILGITPRHMSRIRKNIR</sequence>
<dbReference type="AlphaFoldDB" id="A0A3P1CV91"/>
<dbReference type="CDD" id="cd00038">
    <property type="entry name" value="CAP_ED"/>
    <property type="match status" value="1"/>
</dbReference>
<gene>
    <name evidence="2" type="ORF">EHT87_01870</name>
</gene>
<dbReference type="OrthoDB" id="792939at2"/>
<dbReference type="RefSeq" id="WP_124903274.1">
    <property type="nucleotide sequence ID" value="NZ_RQJP01000001.1"/>
</dbReference>
<dbReference type="InterPro" id="IPR014710">
    <property type="entry name" value="RmlC-like_jellyroll"/>
</dbReference>
<evidence type="ECO:0000313" key="3">
    <source>
        <dbReference type="Proteomes" id="UP000274271"/>
    </source>
</evidence>
<evidence type="ECO:0000259" key="1">
    <source>
        <dbReference type="PROSITE" id="PS50042"/>
    </source>
</evidence>
<dbReference type="InterPro" id="IPR000595">
    <property type="entry name" value="cNMP-bd_dom"/>
</dbReference>
<dbReference type="SUPFAM" id="SSF51206">
    <property type="entry name" value="cAMP-binding domain-like"/>
    <property type="match status" value="1"/>
</dbReference>
<dbReference type="PROSITE" id="PS50042">
    <property type="entry name" value="CNMP_BINDING_3"/>
    <property type="match status" value="1"/>
</dbReference>
<organism evidence="2 3">
    <name type="scientific">Larkinella knui</name>
    <dbReference type="NCBI Taxonomy" id="2025310"/>
    <lineage>
        <taxon>Bacteria</taxon>
        <taxon>Pseudomonadati</taxon>
        <taxon>Bacteroidota</taxon>
        <taxon>Cytophagia</taxon>
        <taxon>Cytophagales</taxon>
        <taxon>Spirosomataceae</taxon>
        <taxon>Larkinella</taxon>
    </lineage>
</organism>
<name>A0A3P1CV91_9BACT</name>
<comment type="caution">
    <text evidence="2">The sequence shown here is derived from an EMBL/GenBank/DDBJ whole genome shotgun (WGS) entry which is preliminary data.</text>
</comment>
<protein>
    <submittedName>
        <fullName evidence="2">Crp/Fnr family transcriptional regulator</fullName>
    </submittedName>
</protein>
<reference evidence="2 3" key="1">
    <citation type="submission" date="2018-11" db="EMBL/GenBank/DDBJ databases">
        <authorList>
            <person name="Zhou Z."/>
            <person name="Wang G."/>
        </authorList>
    </citation>
    <scope>NUCLEOTIDE SEQUENCE [LARGE SCALE GENOMIC DNA]</scope>
    <source>
        <strain evidence="2 3">KCTC42998</strain>
    </source>
</reference>
<proteinExistence type="predicted"/>
<dbReference type="Proteomes" id="UP000274271">
    <property type="component" value="Unassembled WGS sequence"/>
</dbReference>
<dbReference type="Pfam" id="PF00027">
    <property type="entry name" value="cNMP_binding"/>
    <property type="match status" value="1"/>
</dbReference>
<dbReference type="EMBL" id="RQJP01000001">
    <property type="protein sequence ID" value="RRB17056.1"/>
    <property type="molecule type" value="Genomic_DNA"/>
</dbReference>
<feature type="domain" description="Cyclic nucleotide-binding" evidence="1">
    <location>
        <begin position="21"/>
        <end position="129"/>
    </location>
</feature>
<dbReference type="Gene3D" id="2.60.120.10">
    <property type="entry name" value="Jelly Rolls"/>
    <property type="match status" value="1"/>
</dbReference>
<accession>A0A3P1CV91</accession>
<evidence type="ECO:0000313" key="2">
    <source>
        <dbReference type="EMBL" id="RRB17056.1"/>
    </source>
</evidence>